<dbReference type="SUPFAM" id="SSF55874">
    <property type="entry name" value="ATPase domain of HSP90 chaperone/DNA topoisomerase II/histidine kinase"/>
    <property type="match status" value="1"/>
</dbReference>
<dbReference type="AlphaFoldDB" id="A0A2W5PFP8"/>
<dbReference type="PANTHER" id="PTHR43065">
    <property type="entry name" value="SENSOR HISTIDINE KINASE"/>
    <property type="match status" value="1"/>
</dbReference>
<dbReference type="InterPro" id="IPR036097">
    <property type="entry name" value="HisK_dim/P_sf"/>
</dbReference>
<evidence type="ECO:0000313" key="10">
    <source>
        <dbReference type="EMBL" id="PZQ62899.1"/>
    </source>
</evidence>
<evidence type="ECO:0000313" key="11">
    <source>
        <dbReference type="Proteomes" id="UP000249229"/>
    </source>
</evidence>
<comment type="caution">
    <text evidence="10">The sequence shown here is derived from an EMBL/GenBank/DDBJ whole genome shotgun (WGS) entry which is preliminary data.</text>
</comment>
<dbReference type="InterPro" id="IPR003594">
    <property type="entry name" value="HATPase_dom"/>
</dbReference>
<name>A0A2W5PFP8_9SPHN</name>
<reference evidence="10 11" key="1">
    <citation type="submission" date="2017-08" db="EMBL/GenBank/DDBJ databases">
        <title>Infants hospitalized years apart are colonized by the same room-sourced microbial strains.</title>
        <authorList>
            <person name="Brooks B."/>
            <person name="Olm M.R."/>
            <person name="Firek B.A."/>
            <person name="Baker R."/>
            <person name="Thomas B.C."/>
            <person name="Morowitz M.J."/>
            <person name="Banfield J.F."/>
        </authorList>
    </citation>
    <scope>NUCLEOTIDE SEQUENCE [LARGE SCALE GENOMIC DNA]</scope>
    <source>
        <strain evidence="10">S2_005_001_R1_22</strain>
    </source>
</reference>
<evidence type="ECO:0000256" key="5">
    <source>
        <dbReference type="ARBA" id="ARBA00022741"/>
    </source>
</evidence>
<dbReference type="GO" id="GO:0000155">
    <property type="term" value="F:phosphorelay sensor kinase activity"/>
    <property type="evidence" value="ECO:0007669"/>
    <property type="project" value="InterPro"/>
</dbReference>
<evidence type="ECO:0000256" key="6">
    <source>
        <dbReference type="ARBA" id="ARBA00022777"/>
    </source>
</evidence>
<organism evidence="10 11">
    <name type="scientific">Sphingomonas taxi</name>
    <dbReference type="NCBI Taxonomy" id="1549858"/>
    <lineage>
        <taxon>Bacteria</taxon>
        <taxon>Pseudomonadati</taxon>
        <taxon>Pseudomonadota</taxon>
        <taxon>Alphaproteobacteria</taxon>
        <taxon>Sphingomonadales</taxon>
        <taxon>Sphingomonadaceae</taxon>
        <taxon>Sphingomonas</taxon>
    </lineage>
</organism>
<dbReference type="SMART" id="SM00091">
    <property type="entry name" value="PAS"/>
    <property type="match status" value="1"/>
</dbReference>
<protein>
    <recommendedName>
        <fullName evidence="2">histidine kinase</fullName>
        <ecNumber evidence="2">2.7.13.3</ecNumber>
    </recommendedName>
</protein>
<dbReference type="CDD" id="cd00130">
    <property type="entry name" value="PAS"/>
    <property type="match status" value="1"/>
</dbReference>
<dbReference type="Gene3D" id="3.30.565.10">
    <property type="entry name" value="Histidine kinase-like ATPase, C-terminal domain"/>
    <property type="match status" value="1"/>
</dbReference>
<dbReference type="SUPFAM" id="SSF55785">
    <property type="entry name" value="PYP-like sensor domain (PAS domain)"/>
    <property type="match status" value="1"/>
</dbReference>
<evidence type="ECO:0000256" key="8">
    <source>
        <dbReference type="ARBA" id="ARBA00023012"/>
    </source>
</evidence>
<dbReference type="InterPro" id="IPR004358">
    <property type="entry name" value="Sig_transdc_His_kin-like_C"/>
</dbReference>
<accession>A0A2W5PFP8</accession>
<keyword evidence="3" id="KW-0597">Phosphoprotein</keyword>
<evidence type="ECO:0000256" key="2">
    <source>
        <dbReference type="ARBA" id="ARBA00012438"/>
    </source>
</evidence>
<dbReference type="InterPro" id="IPR000014">
    <property type="entry name" value="PAS"/>
</dbReference>
<dbReference type="EMBL" id="QFQI01000001">
    <property type="protein sequence ID" value="PZQ62899.1"/>
    <property type="molecule type" value="Genomic_DNA"/>
</dbReference>
<dbReference type="Pfam" id="PF00512">
    <property type="entry name" value="HisKA"/>
    <property type="match status" value="1"/>
</dbReference>
<keyword evidence="5" id="KW-0547">Nucleotide-binding</keyword>
<dbReference type="SMART" id="SM00387">
    <property type="entry name" value="HATPase_c"/>
    <property type="match status" value="1"/>
</dbReference>
<dbReference type="InterPro" id="IPR005467">
    <property type="entry name" value="His_kinase_dom"/>
</dbReference>
<evidence type="ECO:0000256" key="7">
    <source>
        <dbReference type="ARBA" id="ARBA00022840"/>
    </source>
</evidence>
<dbReference type="InterPro" id="IPR036890">
    <property type="entry name" value="HATPase_C_sf"/>
</dbReference>
<keyword evidence="4" id="KW-0808">Transferase</keyword>
<evidence type="ECO:0000256" key="1">
    <source>
        <dbReference type="ARBA" id="ARBA00000085"/>
    </source>
</evidence>
<dbReference type="PROSITE" id="PS50109">
    <property type="entry name" value="HIS_KIN"/>
    <property type="match status" value="1"/>
</dbReference>
<dbReference type="EC" id="2.7.13.3" evidence="2"/>
<sequence>MLSQRGPGPADVLAALPVAVLVVNAEDRVAQVNAECETLLNLSERAMLGQPLAAILSFPEVESRRDAHAFAIFDAEVQTARGLRLRVDLVEAAVIDHPGWRTITLHHAGASRRLGVSTDRAAAARSAVGAAAMLAHEIKNPLSSIRGAAQLIADGVDAADLTRLMIAEVDRVAALIDHMEDFTDTRPRAVAAMNIYPLLAHARGVALAGFARGIAIEERYDPSLPQALGNGDALLQVIVNLLKNAAAALADQPGERAITLATAYRHGVTVAAGRGGARGAAGRVPLPIEICVIDSGPGAPPDIADHLFDPFVSGRPEGKGLGLALVDKLVRDMGGIVQYSREGTPHQTVFRILLPRAKA</sequence>
<dbReference type="SUPFAM" id="SSF47384">
    <property type="entry name" value="Homodimeric domain of signal transducing histidine kinase"/>
    <property type="match status" value="1"/>
</dbReference>
<dbReference type="CDD" id="cd00082">
    <property type="entry name" value="HisKA"/>
    <property type="match status" value="1"/>
</dbReference>
<dbReference type="Pfam" id="PF02518">
    <property type="entry name" value="HATPase_c"/>
    <property type="match status" value="1"/>
</dbReference>
<keyword evidence="8" id="KW-0902">Two-component regulatory system</keyword>
<evidence type="ECO:0000256" key="4">
    <source>
        <dbReference type="ARBA" id="ARBA00022679"/>
    </source>
</evidence>
<dbReference type="InterPro" id="IPR035965">
    <property type="entry name" value="PAS-like_dom_sf"/>
</dbReference>
<dbReference type="PRINTS" id="PR00344">
    <property type="entry name" value="BCTRLSENSOR"/>
</dbReference>
<evidence type="ECO:0000256" key="3">
    <source>
        <dbReference type="ARBA" id="ARBA00022553"/>
    </source>
</evidence>
<dbReference type="Gene3D" id="3.30.450.20">
    <property type="entry name" value="PAS domain"/>
    <property type="match status" value="1"/>
</dbReference>
<dbReference type="Gene3D" id="1.10.287.130">
    <property type="match status" value="1"/>
</dbReference>
<keyword evidence="6 10" id="KW-0418">Kinase</keyword>
<proteinExistence type="predicted"/>
<comment type="catalytic activity">
    <reaction evidence="1">
        <text>ATP + protein L-histidine = ADP + protein N-phospho-L-histidine.</text>
        <dbReference type="EC" id="2.7.13.3"/>
    </reaction>
</comment>
<keyword evidence="7" id="KW-0067">ATP-binding</keyword>
<dbReference type="SMART" id="SM00388">
    <property type="entry name" value="HisKA"/>
    <property type="match status" value="1"/>
</dbReference>
<feature type="domain" description="Histidine kinase" evidence="9">
    <location>
        <begin position="133"/>
        <end position="358"/>
    </location>
</feature>
<gene>
    <name evidence="10" type="ORF">DI544_01520</name>
</gene>
<dbReference type="InterPro" id="IPR003661">
    <property type="entry name" value="HisK_dim/P_dom"/>
</dbReference>
<dbReference type="PANTHER" id="PTHR43065:SF10">
    <property type="entry name" value="PEROXIDE STRESS-ACTIVATED HISTIDINE KINASE MAK3"/>
    <property type="match status" value="1"/>
</dbReference>
<dbReference type="Proteomes" id="UP000249229">
    <property type="component" value="Unassembled WGS sequence"/>
</dbReference>
<dbReference type="GO" id="GO:0005524">
    <property type="term" value="F:ATP binding"/>
    <property type="evidence" value="ECO:0007669"/>
    <property type="project" value="UniProtKB-KW"/>
</dbReference>
<evidence type="ECO:0000259" key="9">
    <source>
        <dbReference type="PROSITE" id="PS50109"/>
    </source>
</evidence>